<protein>
    <recommendedName>
        <fullName evidence="2">DUF4015 domain-containing protein</fullName>
    </recommendedName>
</protein>
<dbReference type="Pfam" id="PF13200">
    <property type="entry name" value="DUF4015"/>
    <property type="match status" value="1"/>
</dbReference>
<evidence type="ECO:0000313" key="4">
    <source>
        <dbReference type="Proteomes" id="UP000178873"/>
    </source>
</evidence>
<dbReference type="EMBL" id="MHRF01000005">
    <property type="protein sequence ID" value="OHA18490.1"/>
    <property type="molecule type" value="Genomic_DNA"/>
</dbReference>
<keyword evidence="1" id="KW-0812">Transmembrane</keyword>
<name>A0A1G2M3K5_9BACT</name>
<dbReference type="InterPro" id="IPR017853">
    <property type="entry name" value="GH"/>
</dbReference>
<feature type="domain" description="DUF4015" evidence="2">
    <location>
        <begin position="65"/>
        <end position="381"/>
    </location>
</feature>
<sequence>MSRRPRSLGDVFFVPAIGLVGVLAICATVWPSLAKVQYVAAPIETVATVTAPAIVHVETPVPVKAVYMSQCLAADKGLRQRIVDLVNETELNSIIIDIKDYSGGISFPSTHPLLAGKTSKTCYVSDFPEFIKALHRDGMYVIGRITVFQDPQMSKMHPELAIKRASDHMKVWTDRKGISYIDPGAKDMWTYIIALSLESYDTIGFDELNFDYIRFPSDGDMTDIYFPFSESVIDADPRGGKTSVMREFFAYLSREMRARHIPTSADVFGMTTTNTDDLNIGQVLESILPYFDYVAPMVYPSHYPPNFIGLPNPAAAPYEVVKYSMDRAVLRASTTPWKLRPWLQDFTLGAVYTPEMVRAQMQATYDSGLTSWMLWNASNHYTREALDTN</sequence>
<dbReference type="Gene3D" id="3.20.20.80">
    <property type="entry name" value="Glycosidases"/>
    <property type="match status" value="1"/>
</dbReference>
<gene>
    <name evidence="3" type="ORF">A2664_00915</name>
</gene>
<evidence type="ECO:0000259" key="2">
    <source>
        <dbReference type="Pfam" id="PF13200"/>
    </source>
</evidence>
<keyword evidence="1" id="KW-0472">Membrane</keyword>
<feature type="transmembrane region" description="Helical" evidence="1">
    <location>
        <begin position="12"/>
        <end position="33"/>
    </location>
</feature>
<organism evidence="3 4">
    <name type="scientific">Candidatus Taylorbacteria bacterium RIFCSPHIGHO2_01_FULL_46_22b</name>
    <dbReference type="NCBI Taxonomy" id="1802301"/>
    <lineage>
        <taxon>Bacteria</taxon>
        <taxon>Candidatus Tayloriibacteriota</taxon>
    </lineage>
</organism>
<dbReference type="AlphaFoldDB" id="A0A1G2M3K5"/>
<dbReference type="STRING" id="1802301.A2664_00915"/>
<accession>A0A1G2M3K5</accession>
<evidence type="ECO:0000256" key="1">
    <source>
        <dbReference type="SAM" id="Phobius"/>
    </source>
</evidence>
<dbReference type="InterPro" id="IPR025275">
    <property type="entry name" value="DUF4015"/>
</dbReference>
<keyword evidence="1" id="KW-1133">Transmembrane helix</keyword>
<comment type="caution">
    <text evidence="3">The sequence shown here is derived from an EMBL/GenBank/DDBJ whole genome shotgun (WGS) entry which is preliminary data.</text>
</comment>
<proteinExistence type="predicted"/>
<dbReference type="Proteomes" id="UP000178873">
    <property type="component" value="Unassembled WGS sequence"/>
</dbReference>
<evidence type="ECO:0000313" key="3">
    <source>
        <dbReference type="EMBL" id="OHA18490.1"/>
    </source>
</evidence>
<reference evidence="3 4" key="1">
    <citation type="journal article" date="2016" name="Nat. Commun.">
        <title>Thousands of microbial genomes shed light on interconnected biogeochemical processes in an aquifer system.</title>
        <authorList>
            <person name="Anantharaman K."/>
            <person name="Brown C.T."/>
            <person name="Hug L.A."/>
            <person name="Sharon I."/>
            <person name="Castelle C.J."/>
            <person name="Probst A.J."/>
            <person name="Thomas B.C."/>
            <person name="Singh A."/>
            <person name="Wilkins M.J."/>
            <person name="Karaoz U."/>
            <person name="Brodie E.L."/>
            <person name="Williams K.H."/>
            <person name="Hubbard S.S."/>
            <person name="Banfield J.F."/>
        </authorList>
    </citation>
    <scope>NUCLEOTIDE SEQUENCE [LARGE SCALE GENOMIC DNA]</scope>
</reference>
<dbReference type="SUPFAM" id="SSF51445">
    <property type="entry name" value="(Trans)glycosidases"/>
    <property type="match status" value="1"/>
</dbReference>